<proteinExistence type="inferred from homology"/>
<dbReference type="Gene3D" id="1.10.3660.10">
    <property type="entry name" value="6-phosphogluconate dehydrogenase C-terminal like domain"/>
    <property type="match status" value="1"/>
</dbReference>
<dbReference type="Gene3D" id="3.40.50.720">
    <property type="entry name" value="NAD(P)-binding Rossmann-like Domain"/>
    <property type="match status" value="1"/>
</dbReference>
<dbReference type="InterPro" id="IPR046825">
    <property type="entry name" value="PDH_C"/>
</dbReference>
<dbReference type="Pfam" id="PF02153">
    <property type="entry name" value="PDH_N"/>
    <property type="match status" value="1"/>
</dbReference>
<name>C7LZD2_ACIFD</name>
<dbReference type="SUPFAM" id="SSF48179">
    <property type="entry name" value="6-phosphogluconate dehydrogenase C-terminal domain-like"/>
    <property type="match status" value="1"/>
</dbReference>
<comment type="similarity">
    <text evidence="1">Belongs to the prephenate/arogenate dehydrogenase family.</text>
</comment>
<dbReference type="GO" id="GO:0070403">
    <property type="term" value="F:NAD+ binding"/>
    <property type="evidence" value="ECO:0007669"/>
    <property type="project" value="InterPro"/>
</dbReference>
<feature type="domain" description="Prephenate/arogenate dehydrogenase" evidence="3">
    <location>
        <begin position="7"/>
        <end position="286"/>
    </location>
</feature>
<dbReference type="InterPro" id="IPR050812">
    <property type="entry name" value="Preph/Arog_dehydrog"/>
</dbReference>
<dbReference type="Proteomes" id="UP000000771">
    <property type="component" value="Chromosome"/>
</dbReference>
<evidence type="ECO:0000313" key="4">
    <source>
        <dbReference type="EMBL" id="ACU54090.1"/>
    </source>
</evidence>
<accession>C7LZD2</accession>
<dbReference type="PANTHER" id="PTHR21363">
    <property type="entry name" value="PREPHENATE DEHYDROGENASE"/>
    <property type="match status" value="1"/>
</dbReference>
<dbReference type="GO" id="GO:0004665">
    <property type="term" value="F:prephenate dehydrogenase (NADP+) activity"/>
    <property type="evidence" value="ECO:0007669"/>
    <property type="project" value="InterPro"/>
</dbReference>
<dbReference type="InterPro" id="IPR003099">
    <property type="entry name" value="Prephen_DH"/>
</dbReference>
<dbReference type="PROSITE" id="PS51176">
    <property type="entry name" value="PDH_ADH"/>
    <property type="match status" value="1"/>
</dbReference>
<dbReference type="RefSeq" id="WP_015798576.1">
    <property type="nucleotide sequence ID" value="NC_013124.1"/>
</dbReference>
<dbReference type="InterPro" id="IPR008927">
    <property type="entry name" value="6-PGluconate_DH-like_C_sf"/>
</dbReference>
<gene>
    <name evidence="4" type="ordered locus">Afer_1157</name>
</gene>
<evidence type="ECO:0000256" key="2">
    <source>
        <dbReference type="ARBA" id="ARBA00023002"/>
    </source>
</evidence>
<dbReference type="KEGG" id="afo:Afer_1157"/>
<dbReference type="GO" id="GO:0008977">
    <property type="term" value="F:prephenate dehydrogenase (NAD+) activity"/>
    <property type="evidence" value="ECO:0007669"/>
    <property type="project" value="InterPro"/>
</dbReference>
<protein>
    <submittedName>
        <fullName evidence="4">Prephenate dehydrogenase</fullName>
    </submittedName>
</protein>
<sequence>MAEFGRPSVGIVGLGHIGASLALRLGRRGPLAVIDEDPEAVAWVRERTSATVGWDAVSAAEIVVVATPTPVVGDVLCALGERGARGLVLDVASVKRPVVDAAPAGLRHLSVHPMAGREGHGAASADPSIWDGASWAFVLHGSESDDDVATALEFVFGDAGAGAVVALDATAHDETLAVVSHLPHLLAAAMGRVLVADSGHPAAWWLGSGSLRDATRVARSDGARVAEMVVPNRDALTSAASVFRAELERLVADLEAPARLRADLDEAWVGASRVVADVVATETVEVRSDLARALLAVSEAGEAVIGFVAPRTVALARRATPTTS</sequence>
<dbReference type="Pfam" id="PF20463">
    <property type="entry name" value="PDH_C"/>
    <property type="match status" value="1"/>
</dbReference>
<dbReference type="GO" id="GO:0006571">
    <property type="term" value="P:tyrosine biosynthetic process"/>
    <property type="evidence" value="ECO:0007669"/>
    <property type="project" value="InterPro"/>
</dbReference>
<dbReference type="AlphaFoldDB" id="C7LZD2"/>
<dbReference type="SUPFAM" id="SSF51735">
    <property type="entry name" value="NAD(P)-binding Rossmann-fold domains"/>
    <property type="match status" value="1"/>
</dbReference>
<evidence type="ECO:0000313" key="5">
    <source>
        <dbReference type="Proteomes" id="UP000000771"/>
    </source>
</evidence>
<dbReference type="HOGENOM" id="CLU_856928_0_0_11"/>
<keyword evidence="2" id="KW-0560">Oxidoreductase</keyword>
<dbReference type="InterPro" id="IPR036291">
    <property type="entry name" value="NAD(P)-bd_dom_sf"/>
</dbReference>
<dbReference type="STRING" id="525909.Afer_1157"/>
<dbReference type="PANTHER" id="PTHR21363:SF0">
    <property type="entry name" value="PREPHENATE DEHYDROGENASE [NADP(+)]"/>
    <property type="match status" value="1"/>
</dbReference>
<keyword evidence="5" id="KW-1185">Reference proteome</keyword>
<evidence type="ECO:0000256" key="1">
    <source>
        <dbReference type="ARBA" id="ARBA00007964"/>
    </source>
</evidence>
<evidence type="ECO:0000259" key="3">
    <source>
        <dbReference type="PROSITE" id="PS51176"/>
    </source>
</evidence>
<dbReference type="EMBL" id="CP001631">
    <property type="protein sequence ID" value="ACU54090.1"/>
    <property type="molecule type" value="Genomic_DNA"/>
</dbReference>
<dbReference type="eggNOG" id="COG0287">
    <property type="taxonomic scope" value="Bacteria"/>
</dbReference>
<dbReference type="InterPro" id="IPR046826">
    <property type="entry name" value="PDH_N"/>
</dbReference>
<organism evidence="4 5">
    <name type="scientific">Acidimicrobium ferrooxidans (strain DSM 10331 / JCM 15462 / NBRC 103882 / ICP)</name>
    <dbReference type="NCBI Taxonomy" id="525909"/>
    <lineage>
        <taxon>Bacteria</taxon>
        <taxon>Bacillati</taxon>
        <taxon>Actinomycetota</taxon>
        <taxon>Acidimicrobiia</taxon>
        <taxon>Acidimicrobiales</taxon>
        <taxon>Acidimicrobiaceae</taxon>
        <taxon>Acidimicrobium</taxon>
    </lineage>
</organism>
<reference evidence="4 5" key="1">
    <citation type="journal article" date="2009" name="Stand. Genomic Sci.">
        <title>Complete genome sequence of Acidimicrobium ferrooxidans type strain (ICP).</title>
        <authorList>
            <person name="Clum A."/>
            <person name="Nolan M."/>
            <person name="Lang E."/>
            <person name="Glavina Del Rio T."/>
            <person name="Tice H."/>
            <person name="Copeland A."/>
            <person name="Cheng J.F."/>
            <person name="Lucas S."/>
            <person name="Chen F."/>
            <person name="Bruce D."/>
            <person name="Goodwin L."/>
            <person name="Pitluck S."/>
            <person name="Ivanova N."/>
            <person name="Mavrommatis K."/>
            <person name="Mikhailova N."/>
            <person name="Pati A."/>
            <person name="Chen A."/>
            <person name="Palaniappan K."/>
            <person name="Goker M."/>
            <person name="Spring S."/>
            <person name="Land M."/>
            <person name="Hauser L."/>
            <person name="Chang Y.J."/>
            <person name="Jeffries C.C."/>
            <person name="Chain P."/>
            <person name="Bristow J."/>
            <person name="Eisen J.A."/>
            <person name="Markowitz V."/>
            <person name="Hugenholtz P."/>
            <person name="Kyrpides N.C."/>
            <person name="Klenk H.P."/>
            <person name="Lapidus A."/>
        </authorList>
    </citation>
    <scope>NUCLEOTIDE SEQUENCE [LARGE SCALE GENOMIC DNA]</scope>
    <source>
        <strain evidence="5">DSM 10331 / JCM 15462 / NBRC 103882 / ICP</strain>
    </source>
</reference>